<dbReference type="SUPFAM" id="SSF52172">
    <property type="entry name" value="CheY-like"/>
    <property type="match status" value="1"/>
</dbReference>
<feature type="modified residue" description="4-aspartylphosphate" evidence="2">
    <location>
        <position position="53"/>
    </location>
</feature>
<evidence type="ECO:0000313" key="5">
    <source>
        <dbReference type="Proteomes" id="UP000239736"/>
    </source>
</evidence>
<dbReference type="EMBL" id="PRDS01000009">
    <property type="protein sequence ID" value="PPB79811.1"/>
    <property type="molecule type" value="Genomic_DNA"/>
</dbReference>
<reference evidence="4 5" key="1">
    <citation type="submission" date="2018-01" db="EMBL/GenBank/DDBJ databases">
        <title>Genomic Encyclopedia of Archaeal and Bacterial Type Strains, Phase II (KMG-II): from individual species to whole genera.</title>
        <authorList>
            <person name="Goeker M."/>
        </authorList>
    </citation>
    <scope>NUCLEOTIDE SEQUENCE [LARGE SCALE GENOMIC DNA]</scope>
    <source>
        <strain evidence="4 5">DSM 12048</strain>
    </source>
</reference>
<dbReference type="RefSeq" id="WP_104072334.1">
    <property type="nucleotide sequence ID" value="NZ_PRDS01000009.1"/>
</dbReference>
<dbReference type="SMART" id="SM00448">
    <property type="entry name" value="REC"/>
    <property type="match status" value="1"/>
</dbReference>
<keyword evidence="1 2" id="KW-0597">Phosphoprotein</keyword>
<feature type="domain" description="Response regulatory" evidence="3">
    <location>
        <begin position="4"/>
        <end position="120"/>
    </location>
</feature>
<dbReference type="InterPro" id="IPR011006">
    <property type="entry name" value="CheY-like_superfamily"/>
</dbReference>
<dbReference type="InterPro" id="IPR001789">
    <property type="entry name" value="Sig_transdc_resp-reg_receiver"/>
</dbReference>
<evidence type="ECO:0000313" key="4">
    <source>
        <dbReference type="EMBL" id="PPB79811.1"/>
    </source>
</evidence>
<dbReference type="GO" id="GO:0000160">
    <property type="term" value="P:phosphorelay signal transduction system"/>
    <property type="evidence" value="ECO:0007669"/>
    <property type="project" value="InterPro"/>
</dbReference>
<dbReference type="InterPro" id="IPR050595">
    <property type="entry name" value="Bact_response_regulator"/>
</dbReference>
<dbReference type="PANTHER" id="PTHR44591:SF18">
    <property type="entry name" value="REGULATORY PROTEIN"/>
    <property type="match status" value="1"/>
</dbReference>
<evidence type="ECO:0000259" key="3">
    <source>
        <dbReference type="PROSITE" id="PS50110"/>
    </source>
</evidence>
<organism evidence="4 5">
    <name type="scientific">Albidovulum inexpectatum</name>
    <dbReference type="NCBI Taxonomy" id="196587"/>
    <lineage>
        <taxon>Bacteria</taxon>
        <taxon>Pseudomonadati</taxon>
        <taxon>Pseudomonadota</taxon>
        <taxon>Alphaproteobacteria</taxon>
        <taxon>Rhodobacterales</taxon>
        <taxon>Paracoccaceae</taxon>
        <taxon>Albidovulum</taxon>
    </lineage>
</organism>
<dbReference type="Proteomes" id="UP000239736">
    <property type="component" value="Unassembled WGS sequence"/>
</dbReference>
<proteinExistence type="predicted"/>
<comment type="caution">
    <text evidence="4">The sequence shown here is derived from an EMBL/GenBank/DDBJ whole genome shotgun (WGS) entry which is preliminary data.</text>
</comment>
<accession>A0A2S5JEG0</accession>
<protein>
    <submittedName>
        <fullName evidence="4">Response regulator receiver domain-containing protein</fullName>
    </submittedName>
</protein>
<dbReference type="PROSITE" id="PS50110">
    <property type="entry name" value="RESPONSE_REGULATORY"/>
    <property type="match status" value="1"/>
</dbReference>
<dbReference type="CDD" id="cd17574">
    <property type="entry name" value="REC_OmpR"/>
    <property type="match status" value="1"/>
</dbReference>
<dbReference type="OrthoDB" id="9801602at2"/>
<evidence type="ECO:0000256" key="2">
    <source>
        <dbReference type="PROSITE-ProRule" id="PRU00169"/>
    </source>
</evidence>
<evidence type="ECO:0000256" key="1">
    <source>
        <dbReference type="ARBA" id="ARBA00022553"/>
    </source>
</evidence>
<sequence>MTGKVLLIEDEPHIAEAIRYVLDRDGWQVVTHGEGADAMRVLRRERPDAVILDLMLPGRSGHDILAEIRADPELHGLPVLILSAMGQAQERARAHQAGASGFVAKPFGNDEIVRALREVAAR</sequence>
<dbReference type="PANTHER" id="PTHR44591">
    <property type="entry name" value="STRESS RESPONSE REGULATOR PROTEIN 1"/>
    <property type="match status" value="1"/>
</dbReference>
<name>A0A2S5JEG0_9RHOB</name>
<gene>
    <name evidence="4" type="ORF">LV82_02603</name>
</gene>
<keyword evidence="5" id="KW-1185">Reference proteome</keyword>
<dbReference type="Pfam" id="PF00072">
    <property type="entry name" value="Response_reg"/>
    <property type="match status" value="1"/>
</dbReference>
<dbReference type="Gene3D" id="3.40.50.2300">
    <property type="match status" value="1"/>
</dbReference>
<dbReference type="AlphaFoldDB" id="A0A2S5JEG0"/>